<comment type="caution">
    <text evidence="1">The sequence shown here is derived from an EMBL/GenBank/DDBJ whole genome shotgun (WGS) entry which is preliminary data.</text>
</comment>
<name>A0ACC2S2H3_9FUNG</name>
<keyword evidence="2" id="KW-1185">Reference proteome</keyword>
<accession>A0ACC2S2H3</accession>
<gene>
    <name evidence="1" type="ORF">DSO57_1032732</name>
</gene>
<protein>
    <submittedName>
        <fullName evidence="1">Uncharacterized protein</fullName>
    </submittedName>
</protein>
<proteinExistence type="predicted"/>
<evidence type="ECO:0000313" key="1">
    <source>
        <dbReference type="EMBL" id="KAJ9056475.1"/>
    </source>
</evidence>
<dbReference type="Proteomes" id="UP001165960">
    <property type="component" value="Unassembled WGS sequence"/>
</dbReference>
<reference evidence="1" key="1">
    <citation type="submission" date="2022-04" db="EMBL/GenBank/DDBJ databases">
        <title>Genome of the entomopathogenic fungus Entomophthora muscae.</title>
        <authorList>
            <person name="Elya C."/>
            <person name="Lovett B.R."/>
            <person name="Lee E."/>
            <person name="Macias A.M."/>
            <person name="Hajek A.E."/>
            <person name="De Bivort B.L."/>
            <person name="Kasson M.T."/>
            <person name="De Fine Licht H.H."/>
            <person name="Stajich J.E."/>
        </authorList>
    </citation>
    <scope>NUCLEOTIDE SEQUENCE</scope>
    <source>
        <strain evidence="1">Berkeley</strain>
    </source>
</reference>
<sequence>MGGDETKLKGNLLSARDKAGGEGLGGYCKLTLDGIGMNRFEVALFLVAGHSVAAPTRYEPTPTNNPGAGGSYSRPIDSSTNPPAPSPSDPLWATINSPSNVNWATVDNADKQAPPPLWNGAAHGVSQPAANDIFWAVPKDANGQPKPNDIFWAVPKDANGQPKANDIYWAVPKDANGQPRANDIFWAVPKDNYGQPGANNGGSMNNGNNMGSLDNRGSMNNGNNGGSWNGGNNGGSMNNGNNGGSWNNGGYMNNGNNGGSWNNGHSEGSMTGGSSGGSMNNGGAWSPPATQGANTAYTPSTSTSGAETLSSSGSQLPTPTSEAGSSKASDSYPSLPESEEMSDSQSSAPTAEPSGKGEEDMTNEEGWYDDSDEGEGEEGSKYGDATTATDAKQPVDDALNLNKPFKGIKASPGQLSGDLTTPSADKPPAMDLEAPTKLPSSQPGG</sequence>
<evidence type="ECO:0000313" key="2">
    <source>
        <dbReference type="Proteomes" id="UP001165960"/>
    </source>
</evidence>
<dbReference type="EMBL" id="QTSX02005928">
    <property type="protein sequence ID" value="KAJ9056475.1"/>
    <property type="molecule type" value="Genomic_DNA"/>
</dbReference>
<organism evidence="1 2">
    <name type="scientific">Entomophthora muscae</name>
    <dbReference type="NCBI Taxonomy" id="34485"/>
    <lineage>
        <taxon>Eukaryota</taxon>
        <taxon>Fungi</taxon>
        <taxon>Fungi incertae sedis</taxon>
        <taxon>Zoopagomycota</taxon>
        <taxon>Entomophthoromycotina</taxon>
        <taxon>Entomophthoromycetes</taxon>
        <taxon>Entomophthorales</taxon>
        <taxon>Entomophthoraceae</taxon>
        <taxon>Entomophthora</taxon>
    </lineage>
</organism>